<sequence>MHNYWLCGLCSLIFSHLSLAQRPVAGNEWIRYDQTYFKLPIAQRNVYRVTMADLQQAGVPVQTINPKTLQLFHRGIEQAIYVDGEADNRFDTTDFVEFYGRGNDGAQDSLLYRPISAQPHKYYSLFNDTTAYFLTWRLDGKPGKRMDTYTDTDLTRLTPDPYHWAEDIRVFTDTYPGWAAGIPPKVEYSYFEAGEGYTGIVQQKGKFYDNTFTTTNAFRAGPSPQLAVLLVGRDYINHTVQCHVGSSTASRRLLDSLRFQRYDNTLLLSELRWSDVGEDGQFVVSTVSLGEQFTADPYSVSYIRLRYPQRFVGNGLPLQTFQLTANTAGRSLVTIESVPAASQFWDISDPTAPIRMGSTTSSGYSVSLVVRDTESSRTLLRCSEPIRVSRISPVTFTNWSGRRPTYVIISHESLMKPASGQPDAVQAYAAYRASIAGGQHDTLTTTVQQLFDQFSYGERHPLAIRRFADQLLRQSSGAVNRPRFLLLIGQGRSTPGVRRNPNQATIDLVPTAGFPGSDVVFTAGLDGKPQDVPAIPTGRLNATKPQQVIDYLNKVREFEALPATQPWRKKLLHLSGGYTTNEAILFHALLKGYEKQAAAESLGAHVITVAKQTDSPVETINVARQVNEGVGLMTFFGHSSLDVTDLDIGFCSNDALGYANKGQYPLMLINGCASGNIFYSQPTFSADWLLTPNRGAIAVIANSHLGYVDVLDRYSRHFYDLLADSTFLTKPIGEIQQETIRRTLVQTPDGFDLSNTQQMVLQGDPAIRIFPFDTPDYAMAAGGITIRDSKNQALSTLSDSVRVTMVVENQGQYRKELISVRISRQVNGRQSGVYTLTLPHAVAFRDTFTLSLPNDHYAIGLNQFDVTLNPTNSIHERNRTNNQVSIEWMVTGPGIALIYPPVSDTINSRTVRLTAQSFARDVRSFELELDTTTRFDSPNRLSQRIRAETTISYPATLTAQSGTRYYWRVRESDIAPNEWVTGSFTFDSTSTMQGLPEGQIQLGAALPADRQQGDVVAIPILFTNLSAYAFTDSLTVQQSIYTAKFTQSLTTQWRIKAPAPGDTTRFITHIPTENLAGTNRLILTVNPRILPEYSFINNTVDLPIQVRPDPVGPLLEVAIDGNRIDDGAPVSARPTIDVLVADDNRSLIRRDTVGIDMFLQRPGNDNLFERLSWRNATSQPAGADTIFRIRYASPLLTEGLYQLRVTARDAVGNAAAPYQISFRVINERELTDFTIYPNPFRDRVTFAFRLTGDKAPDAITLTITDLNGHVLRQLTANPANFSSRIGLNEWHWDGCTDSGEPVPAGLYFHHFMIHEAGQDWPLADTVRNKLRGRLILIR</sequence>
<dbReference type="Pfam" id="PF01364">
    <property type="entry name" value="Peptidase_C25"/>
    <property type="match status" value="1"/>
</dbReference>
<gene>
    <name evidence="4" type="ORF">GK091_21395</name>
</gene>
<feature type="domain" description="Gingipain" evidence="2">
    <location>
        <begin position="406"/>
        <end position="768"/>
    </location>
</feature>
<reference evidence="4 5" key="1">
    <citation type="submission" date="2020-02" db="EMBL/GenBank/DDBJ databases">
        <title>Draft genome sequence of two Spirosoma agri KCTC 52727 and Spirosoma terrae KCTC 52035.</title>
        <authorList>
            <person name="Rojas J."/>
            <person name="Ambika Manirajan B."/>
            <person name="Ratering S."/>
            <person name="Suarez C."/>
            <person name="Schnell S."/>
        </authorList>
    </citation>
    <scope>NUCLEOTIDE SEQUENCE [LARGE SCALE GENOMIC DNA]</scope>
    <source>
        <strain evidence="4 5">KCTC 52727</strain>
    </source>
</reference>
<dbReference type="RefSeq" id="WP_164041907.1">
    <property type="nucleotide sequence ID" value="NZ_JAAGNZ010000002.1"/>
</dbReference>
<accession>A0A6M0IND2</accession>
<comment type="caution">
    <text evidence="4">The sequence shown here is derived from an EMBL/GenBank/DDBJ whole genome shotgun (WGS) entry which is preliminary data.</text>
</comment>
<dbReference type="Gene3D" id="2.60.40.10">
    <property type="entry name" value="Immunoglobulins"/>
    <property type="match status" value="1"/>
</dbReference>
<dbReference type="Proteomes" id="UP000477386">
    <property type="component" value="Unassembled WGS sequence"/>
</dbReference>
<dbReference type="CDD" id="cd02258">
    <property type="entry name" value="Peptidase_C25_N"/>
    <property type="match status" value="1"/>
</dbReference>
<feature type="domain" description="FlgD/Vpr Ig-like" evidence="3">
    <location>
        <begin position="1244"/>
        <end position="1307"/>
    </location>
</feature>
<organism evidence="4 5">
    <name type="scientific">Spirosoma agri</name>
    <dbReference type="NCBI Taxonomy" id="1987381"/>
    <lineage>
        <taxon>Bacteria</taxon>
        <taxon>Pseudomonadati</taxon>
        <taxon>Bacteroidota</taxon>
        <taxon>Cytophagia</taxon>
        <taxon>Cytophagales</taxon>
        <taxon>Cytophagaceae</taxon>
        <taxon>Spirosoma</taxon>
    </lineage>
</organism>
<evidence type="ECO:0000313" key="4">
    <source>
        <dbReference type="EMBL" id="NEU69457.1"/>
    </source>
</evidence>
<proteinExistence type="predicted"/>
<dbReference type="SUPFAM" id="SSF52129">
    <property type="entry name" value="Caspase-like"/>
    <property type="match status" value="1"/>
</dbReference>
<dbReference type="Gene3D" id="3.40.50.1460">
    <property type="match status" value="1"/>
</dbReference>
<dbReference type="InterPro" id="IPR025965">
    <property type="entry name" value="FlgD/Vpr_Ig-like"/>
</dbReference>
<evidence type="ECO:0000259" key="3">
    <source>
        <dbReference type="Pfam" id="PF13860"/>
    </source>
</evidence>
<evidence type="ECO:0000313" key="5">
    <source>
        <dbReference type="Proteomes" id="UP000477386"/>
    </source>
</evidence>
<dbReference type="InterPro" id="IPR013783">
    <property type="entry name" value="Ig-like_fold"/>
</dbReference>
<dbReference type="InterPro" id="IPR001769">
    <property type="entry name" value="Gingipain"/>
</dbReference>
<dbReference type="GO" id="GO:0008234">
    <property type="term" value="F:cysteine-type peptidase activity"/>
    <property type="evidence" value="ECO:0007669"/>
    <property type="project" value="InterPro"/>
</dbReference>
<dbReference type="Pfam" id="PF13860">
    <property type="entry name" value="FlgD_ig"/>
    <property type="match status" value="1"/>
</dbReference>
<protein>
    <submittedName>
        <fullName evidence="4">Uncharacterized protein</fullName>
    </submittedName>
</protein>
<feature type="chain" id="PRO_5026820870" evidence="1">
    <location>
        <begin position="21"/>
        <end position="1338"/>
    </location>
</feature>
<dbReference type="Gene3D" id="2.60.40.4070">
    <property type="match status" value="1"/>
</dbReference>
<evidence type="ECO:0000259" key="2">
    <source>
        <dbReference type="Pfam" id="PF01364"/>
    </source>
</evidence>
<evidence type="ECO:0000256" key="1">
    <source>
        <dbReference type="SAM" id="SignalP"/>
    </source>
</evidence>
<keyword evidence="5" id="KW-1185">Reference proteome</keyword>
<dbReference type="GO" id="GO:0006508">
    <property type="term" value="P:proteolysis"/>
    <property type="evidence" value="ECO:0007669"/>
    <property type="project" value="InterPro"/>
</dbReference>
<feature type="signal peptide" evidence="1">
    <location>
        <begin position="1"/>
        <end position="20"/>
    </location>
</feature>
<dbReference type="EMBL" id="JAAGNZ010000002">
    <property type="protein sequence ID" value="NEU69457.1"/>
    <property type="molecule type" value="Genomic_DNA"/>
</dbReference>
<name>A0A6M0IND2_9BACT</name>
<keyword evidence="1" id="KW-0732">Signal</keyword>
<dbReference type="InterPro" id="IPR029030">
    <property type="entry name" value="Caspase-like_dom_sf"/>
</dbReference>